<keyword evidence="1" id="KW-0808">Transferase</keyword>
<keyword evidence="1" id="KW-0239">DNA-directed DNA polymerase</keyword>
<gene>
    <name evidence="1" type="primary">MIP1</name>
    <name evidence="1" type="ORF">FBU59_005775</name>
</gene>
<dbReference type="EC" id="2.7.7.7" evidence="1"/>
<keyword evidence="1" id="KW-0548">Nucleotidyltransferase</keyword>
<comment type="caution">
    <text evidence="1">The sequence shown here is derived from an EMBL/GenBank/DDBJ whole genome shotgun (WGS) entry which is preliminary data.</text>
</comment>
<dbReference type="EMBL" id="JANBPW010004744">
    <property type="protein sequence ID" value="KAJ1934202.1"/>
    <property type="molecule type" value="Genomic_DNA"/>
</dbReference>
<dbReference type="Proteomes" id="UP001150603">
    <property type="component" value="Unassembled WGS sequence"/>
</dbReference>
<protein>
    <submittedName>
        <fullName evidence="1">DNA-directed DNA polymerase gamma mip1</fullName>
        <ecNumber evidence="1">2.7.7.7</ecNumber>
    </submittedName>
</protein>
<accession>A0ACC1J1U1</accession>
<evidence type="ECO:0000313" key="2">
    <source>
        <dbReference type="Proteomes" id="UP001150603"/>
    </source>
</evidence>
<organism evidence="1 2">
    <name type="scientific">Linderina macrospora</name>
    <dbReference type="NCBI Taxonomy" id="4868"/>
    <lineage>
        <taxon>Eukaryota</taxon>
        <taxon>Fungi</taxon>
        <taxon>Fungi incertae sedis</taxon>
        <taxon>Zoopagomycota</taxon>
        <taxon>Kickxellomycotina</taxon>
        <taxon>Kickxellomycetes</taxon>
        <taxon>Kickxellales</taxon>
        <taxon>Kickxellaceae</taxon>
        <taxon>Linderina</taxon>
    </lineage>
</organism>
<reference evidence="1" key="1">
    <citation type="submission" date="2022-07" db="EMBL/GenBank/DDBJ databases">
        <title>Phylogenomic reconstructions and comparative analyses of Kickxellomycotina fungi.</title>
        <authorList>
            <person name="Reynolds N.K."/>
            <person name="Stajich J.E."/>
            <person name="Barry K."/>
            <person name="Grigoriev I.V."/>
            <person name="Crous P."/>
            <person name="Smith M.E."/>
        </authorList>
    </citation>
    <scope>NUCLEOTIDE SEQUENCE</scope>
    <source>
        <strain evidence="1">NRRL 5244</strain>
    </source>
</reference>
<proteinExistence type="predicted"/>
<feature type="non-terminal residue" evidence="1">
    <location>
        <position position="324"/>
    </location>
</feature>
<keyword evidence="2" id="KW-1185">Reference proteome</keyword>
<sequence length="324" mass="38037">MSLHVSSGGLCNQQRLHWVKYSKAKREQDEEFLKLNADTGKFFDVSSLNSLKEVALHYCGITMDKSRRNVFVDGTLSEIRAEFQDLMDYCACDVEITLRVFLKVLPAFLRKCPHPVSFAGMLMMSEGYLPVDKSWTEYVQRSENLFEQVSTDVEEKLRNLAEEALKVEDPMQDPWLKNLDWTIEPQKYTKPKFKKDGTYAKNGEPRPYTKQLLPGYPKWYREIWDRQEERVHVTVRSRVAPYLLKLKWIGYPLYHSALYGWTFCVPRDHYDACMLKLAHPSTAETHLDLPAFINMRPLEFPLDPESEEYEPIPARDREEAVYFK</sequence>
<name>A0ACC1J1U1_9FUNG</name>
<evidence type="ECO:0000313" key="1">
    <source>
        <dbReference type="EMBL" id="KAJ1934202.1"/>
    </source>
</evidence>